<feature type="transmembrane region" description="Helical" evidence="1">
    <location>
        <begin position="94"/>
        <end position="116"/>
    </location>
</feature>
<reference evidence="2" key="1">
    <citation type="submission" date="2023-08" db="EMBL/GenBank/DDBJ databases">
        <title>A de novo genome assembly of Solanum verrucosum Schlechtendal, a Mexican diploid species geographically isolated from the other diploid A-genome species in potato relatives.</title>
        <authorList>
            <person name="Hosaka K."/>
        </authorList>
    </citation>
    <scope>NUCLEOTIDE SEQUENCE</scope>
    <source>
        <tissue evidence="2">Young leaves</tissue>
    </source>
</reference>
<keyword evidence="1" id="KW-1133">Transmembrane helix</keyword>
<evidence type="ECO:0000313" key="2">
    <source>
        <dbReference type="EMBL" id="WMV25552.1"/>
    </source>
</evidence>
<dbReference type="AlphaFoldDB" id="A0AAF0TM08"/>
<dbReference type="EMBL" id="CP133615">
    <property type="protein sequence ID" value="WMV25552.1"/>
    <property type="molecule type" value="Genomic_DNA"/>
</dbReference>
<keyword evidence="1" id="KW-0812">Transmembrane</keyword>
<keyword evidence="3" id="KW-1185">Reference proteome</keyword>
<sequence>MCCSGSFGIISRNHRSTWRFALWSNSLLYCTSLQLRRALVYWVAWYCFTELLGDALTAPLFRRLDPFLQGSAHWNKRRSETLRRLAKLTRRSSGLLFFVLFSLFRSLLLHSVHALLKTSNT</sequence>
<dbReference type="Proteomes" id="UP001234989">
    <property type="component" value="Chromosome 4"/>
</dbReference>
<evidence type="ECO:0000313" key="3">
    <source>
        <dbReference type="Proteomes" id="UP001234989"/>
    </source>
</evidence>
<keyword evidence="1" id="KW-0472">Membrane</keyword>
<gene>
    <name evidence="2" type="ORF">MTR67_018937</name>
</gene>
<accession>A0AAF0TM08</accession>
<evidence type="ECO:0000256" key="1">
    <source>
        <dbReference type="SAM" id="Phobius"/>
    </source>
</evidence>
<protein>
    <submittedName>
        <fullName evidence="2">Uncharacterized protein</fullName>
    </submittedName>
</protein>
<proteinExistence type="predicted"/>
<organism evidence="2 3">
    <name type="scientific">Solanum verrucosum</name>
    <dbReference type="NCBI Taxonomy" id="315347"/>
    <lineage>
        <taxon>Eukaryota</taxon>
        <taxon>Viridiplantae</taxon>
        <taxon>Streptophyta</taxon>
        <taxon>Embryophyta</taxon>
        <taxon>Tracheophyta</taxon>
        <taxon>Spermatophyta</taxon>
        <taxon>Magnoliopsida</taxon>
        <taxon>eudicotyledons</taxon>
        <taxon>Gunneridae</taxon>
        <taxon>Pentapetalae</taxon>
        <taxon>asterids</taxon>
        <taxon>lamiids</taxon>
        <taxon>Solanales</taxon>
        <taxon>Solanaceae</taxon>
        <taxon>Solanoideae</taxon>
        <taxon>Solaneae</taxon>
        <taxon>Solanum</taxon>
    </lineage>
</organism>
<name>A0AAF0TM08_SOLVR</name>